<dbReference type="PRINTS" id="PR00111">
    <property type="entry name" value="ABHYDROLASE"/>
</dbReference>
<keyword evidence="3" id="KW-1185">Reference proteome</keyword>
<proteinExistence type="predicted"/>
<sequence>MLELATAAALTGGAVLGVDRLATRAETQAEAEFPPEGRILTIDGVKVHAWVQGSGPDLVLLHGAGGNLRDFTFALAPRLARDFRVIAFDRPGHGFTGRVPEAAKASRGESPREQARLLQAAARQLGVTRALVLGQSFGGAVAMAWALEDPAMTAGLVIVSGATMPWPGKLKPSYHVNASRAGATTLVPLLTAFPPQSLMDQILSGIFAPAPVPQGFTAHFGLPLSLRRTTMVANARQVTGLKEHVIAMSGQYGTLQMPAELIHGALDTIVLPDIHAEPLSTLLPDARLTLLDDAGHMPHHTHPEAVLDAVARVAERAGLR</sequence>
<dbReference type="EMBL" id="JBFBVU010000007">
    <property type="protein sequence ID" value="MEV8466702.1"/>
    <property type="molecule type" value="Genomic_DNA"/>
</dbReference>
<comment type="caution">
    <text evidence="2">The sequence shown here is derived from an EMBL/GenBank/DDBJ whole genome shotgun (WGS) entry which is preliminary data.</text>
</comment>
<dbReference type="InterPro" id="IPR050266">
    <property type="entry name" value="AB_hydrolase_sf"/>
</dbReference>
<dbReference type="Pfam" id="PF12697">
    <property type="entry name" value="Abhydrolase_6"/>
    <property type="match status" value="1"/>
</dbReference>
<evidence type="ECO:0000313" key="2">
    <source>
        <dbReference type="EMBL" id="MEV8466702.1"/>
    </source>
</evidence>
<protein>
    <submittedName>
        <fullName evidence="2">Alpha/beta hydrolase</fullName>
    </submittedName>
</protein>
<dbReference type="PANTHER" id="PTHR43798">
    <property type="entry name" value="MONOACYLGLYCEROL LIPASE"/>
    <property type="match status" value="1"/>
</dbReference>
<evidence type="ECO:0000313" key="3">
    <source>
        <dbReference type="Proteomes" id="UP001553161"/>
    </source>
</evidence>
<feature type="domain" description="AB hydrolase-1" evidence="1">
    <location>
        <begin position="58"/>
        <end position="309"/>
    </location>
</feature>
<name>A0ABV3L588_9RHOB</name>
<accession>A0ABV3L588</accession>
<reference evidence="2 3" key="1">
    <citation type="submission" date="2024-07" db="EMBL/GenBank/DDBJ databases">
        <authorList>
            <person name="Kang M."/>
        </authorList>
    </citation>
    <scope>NUCLEOTIDE SEQUENCE [LARGE SCALE GENOMIC DNA]</scope>
    <source>
        <strain evidence="2 3">DFM31</strain>
    </source>
</reference>
<dbReference type="SUPFAM" id="SSF53474">
    <property type="entry name" value="alpha/beta-Hydrolases"/>
    <property type="match status" value="1"/>
</dbReference>
<keyword evidence="2" id="KW-0378">Hydrolase</keyword>
<dbReference type="Gene3D" id="3.40.50.1820">
    <property type="entry name" value="alpha/beta hydrolase"/>
    <property type="match status" value="1"/>
</dbReference>
<dbReference type="RefSeq" id="WP_366192494.1">
    <property type="nucleotide sequence ID" value="NZ_JBFBVU010000007.1"/>
</dbReference>
<dbReference type="InterPro" id="IPR029058">
    <property type="entry name" value="AB_hydrolase_fold"/>
</dbReference>
<dbReference type="PANTHER" id="PTHR43798:SF33">
    <property type="entry name" value="HYDROLASE, PUTATIVE (AFU_ORTHOLOGUE AFUA_2G14860)-RELATED"/>
    <property type="match status" value="1"/>
</dbReference>
<dbReference type="Proteomes" id="UP001553161">
    <property type="component" value="Unassembled WGS sequence"/>
</dbReference>
<organism evidence="2 3">
    <name type="scientific">Meridianimarinicoccus marinus</name>
    <dbReference type="NCBI Taxonomy" id="3231483"/>
    <lineage>
        <taxon>Bacteria</taxon>
        <taxon>Pseudomonadati</taxon>
        <taxon>Pseudomonadota</taxon>
        <taxon>Alphaproteobacteria</taxon>
        <taxon>Rhodobacterales</taxon>
        <taxon>Paracoccaceae</taxon>
        <taxon>Meridianimarinicoccus</taxon>
    </lineage>
</organism>
<gene>
    <name evidence="2" type="ORF">AB0T83_07925</name>
</gene>
<evidence type="ECO:0000259" key="1">
    <source>
        <dbReference type="Pfam" id="PF12697"/>
    </source>
</evidence>
<dbReference type="GO" id="GO:0016787">
    <property type="term" value="F:hydrolase activity"/>
    <property type="evidence" value="ECO:0007669"/>
    <property type="project" value="UniProtKB-KW"/>
</dbReference>
<dbReference type="InterPro" id="IPR000073">
    <property type="entry name" value="AB_hydrolase_1"/>
</dbReference>